<protein>
    <submittedName>
        <fullName evidence="1">Uncharacterized protein</fullName>
    </submittedName>
</protein>
<proteinExistence type="predicted"/>
<evidence type="ECO:0000313" key="1">
    <source>
        <dbReference type="EMBL" id="JAE07883.1"/>
    </source>
</evidence>
<dbReference type="EMBL" id="GBRH01190013">
    <property type="protein sequence ID" value="JAE07883.1"/>
    <property type="molecule type" value="Transcribed_RNA"/>
</dbReference>
<reference evidence="1" key="1">
    <citation type="submission" date="2014-09" db="EMBL/GenBank/DDBJ databases">
        <authorList>
            <person name="Magalhaes I.L.F."/>
            <person name="Oliveira U."/>
            <person name="Santos F.R."/>
            <person name="Vidigal T.H.D.A."/>
            <person name="Brescovit A.D."/>
            <person name="Santos A.J."/>
        </authorList>
    </citation>
    <scope>NUCLEOTIDE SEQUENCE</scope>
    <source>
        <tissue evidence="1">Shoot tissue taken approximately 20 cm above the soil surface</tissue>
    </source>
</reference>
<dbReference type="AlphaFoldDB" id="A0A0A9FHX5"/>
<organism evidence="1">
    <name type="scientific">Arundo donax</name>
    <name type="common">Giant reed</name>
    <name type="synonym">Donax arundinaceus</name>
    <dbReference type="NCBI Taxonomy" id="35708"/>
    <lineage>
        <taxon>Eukaryota</taxon>
        <taxon>Viridiplantae</taxon>
        <taxon>Streptophyta</taxon>
        <taxon>Embryophyta</taxon>
        <taxon>Tracheophyta</taxon>
        <taxon>Spermatophyta</taxon>
        <taxon>Magnoliopsida</taxon>
        <taxon>Liliopsida</taxon>
        <taxon>Poales</taxon>
        <taxon>Poaceae</taxon>
        <taxon>PACMAD clade</taxon>
        <taxon>Arundinoideae</taxon>
        <taxon>Arundineae</taxon>
        <taxon>Arundo</taxon>
    </lineage>
</organism>
<accession>A0A0A9FHX5</accession>
<sequence>MVCCLWHKIISNSISGSICTFGWVLCYHFEVESRSHQLQVHLSYFESLFCFHPILLSYSSTTTMALLNTVVNFEIFRFVLI</sequence>
<reference evidence="1" key="2">
    <citation type="journal article" date="2015" name="Data Brief">
        <title>Shoot transcriptome of the giant reed, Arundo donax.</title>
        <authorList>
            <person name="Barrero R.A."/>
            <person name="Guerrero F.D."/>
            <person name="Moolhuijzen P."/>
            <person name="Goolsby J.A."/>
            <person name="Tidwell J."/>
            <person name="Bellgard S.E."/>
            <person name="Bellgard M.I."/>
        </authorList>
    </citation>
    <scope>NUCLEOTIDE SEQUENCE</scope>
    <source>
        <tissue evidence="1">Shoot tissue taken approximately 20 cm above the soil surface</tissue>
    </source>
</reference>
<name>A0A0A9FHX5_ARUDO</name>